<dbReference type="SUPFAM" id="SSF52540">
    <property type="entry name" value="P-loop containing nucleoside triphosphate hydrolases"/>
    <property type="match status" value="1"/>
</dbReference>
<dbReference type="InterPro" id="IPR027417">
    <property type="entry name" value="P-loop_NTPase"/>
</dbReference>
<sequence length="295" mass="32819">MFKKACSPRSVTRECVEHGTTIAGREVSVIDTPGFLDTNLSKDELQQEIGKCIILSSPGPHVFLVVMTFSRNTPEEKLMVEWVKNTFGEEASKYIMVLFTNGDNLDKSVEEFIGESEDLSQFVSSCDGRYHVFNNKEEKDFKQVEELLKKIDEMVRDNGGDHYSNKMFKKAEKAIEEEQAKILKQKKDIDEARKEAEKNFIQDFLQALAKGAIQGGAVSAVNAFRGQNEGQLAAIDQGGAAQQSNMKKQKEMKHVLQLATNFAVSAYGLEFNVKSIAINALIGAATEGTAMLIKY</sequence>
<keyword evidence="2" id="KW-0547">Nucleotide-binding</keyword>
<dbReference type="InterPro" id="IPR006703">
    <property type="entry name" value="G_AIG1"/>
</dbReference>
<dbReference type="AlphaFoldDB" id="A0AAN8KZ35"/>
<evidence type="ECO:0000313" key="6">
    <source>
        <dbReference type="EMBL" id="KAK6303939.1"/>
    </source>
</evidence>
<keyword evidence="3" id="KW-0342">GTP-binding</keyword>
<protein>
    <recommendedName>
        <fullName evidence="5">AIG1-type G domain-containing protein</fullName>
    </recommendedName>
</protein>
<feature type="non-terminal residue" evidence="6">
    <location>
        <position position="295"/>
    </location>
</feature>
<name>A0AAN8KZ35_9TELE</name>
<feature type="domain" description="AIG1-type G" evidence="5">
    <location>
        <begin position="1"/>
        <end position="172"/>
    </location>
</feature>
<proteinExistence type="inferred from homology"/>
<evidence type="ECO:0000256" key="3">
    <source>
        <dbReference type="ARBA" id="ARBA00023134"/>
    </source>
</evidence>
<dbReference type="Pfam" id="PF04548">
    <property type="entry name" value="AIG1"/>
    <property type="match status" value="1"/>
</dbReference>
<evidence type="ECO:0000256" key="1">
    <source>
        <dbReference type="ARBA" id="ARBA00008535"/>
    </source>
</evidence>
<keyword evidence="4" id="KW-0175">Coiled coil</keyword>
<gene>
    <name evidence="6" type="ORF">J4Q44_G00263930</name>
</gene>
<evidence type="ECO:0000256" key="2">
    <source>
        <dbReference type="ARBA" id="ARBA00022741"/>
    </source>
</evidence>
<evidence type="ECO:0000256" key="4">
    <source>
        <dbReference type="SAM" id="Coils"/>
    </source>
</evidence>
<dbReference type="InterPro" id="IPR045058">
    <property type="entry name" value="GIMA/IAN/Toc"/>
</dbReference>
<dbReference type="EMBL" id="JAGTTL010000024">
    <property type="protein sequence ID" value="KAK6303939.1"/>
    <property type="molecule type" value="Genomic_DNA"/>
</dbReference>
<organism evidence="6 7">
    <name type="scientific">Coregonus suidteri</name>
    <dbReference type="NCBI Taxonomy" id="861788"/>
    <lineage>
        <taxon>Eukaryota</taxon>
        <taxon>Metazoa</taxon>
        <taxon>Chordata</taxon>
        <taxon>Craniata</taxon>
        <taxon>Vertebrata</taxon>
        <taxon>Euteleostomi</taxon>
        <taxon>Actinopterygii</taxon>
        <taxon>Neopterygii</taxon>
        <taxon>Teleostei</taxon>
        <taxon>Protacanthopterygii</taxon>
        <taxon>Salmoniformes</taxon>
        <taxon>Salmonidae</taxon>
        <taxon>Coregoninae</taxon>
        <taxon>Coregonus</taxon>
    </lineage>
</organism>
<accession>A0AAN8KZ35</accession>
<evidence type="ECO:0000313" key="7">
    <source>
        <dbReference type="Proteomes" id="UP001356427"/>
    </source>
</evidence>
<dbReference type="FunFam" id="3.40.50.300:FF:000366">
    <property type="entry name" value="GTPase, IMAP family member 2"/>
    <property type="match status" value="1"/>
</dbReference>
<dbReference type="PANTHER" id="PTHR10903:SF188">
    <property type="entry name" value="GTPASE IMAP FAMILY MEMBER 2-LIKE-RELATED"/>
    <property type="match status" value="1"/>
</dbReference>
<dbReference type="PANTHER" id="PTHR10903">
    <property type="entry name" value="GTPASE, IMAP FAMILY MEMBER-RELATED"/>
    <property type="match status" value="1"/>
</dbReference>
<comment type="caution">
    <text evidence="6">The sequence shown here is derived from an EMBL/GenBank/DDBJ whole genome shotgun (WGS) entry which is preliminary data.</text>
</comment>
<comment type="similarity">
    <text evidence="1">Belongs to the TRAFAC class TrmE-Era-EngA-EngB-Septin-like GTPase superfamily. AIG1/Toc34/Toc159-like paraseptin GTPase family. IAN subfamily.</text>
</comment>
<evidence type="ECO:0000259" key="5">
    <source>
        <dbReference type="PROSITE" id="PS51720"/>
    </source>
</evidence>
<dbReference type="Gene3D" id="3.40.50.300">
    <property type="entry name" value="P-loop containing nucleotide triphosphate hydrolases"/>
    <property type="match status" value="1"/>
</dbReference>
<dbReference type="Proteomes" id="UP001356427">
    <property type="component" value="Unassembled WGS sequence"/>
</dbReference>
<dbReference type="PROSITE" id="PS51720">
    <property type="entry name" value="G_AIG1"/>
    <property type="match status" value="1"/>
</dbReference>
<keyword evidence="7" id="KW-1185">Reference proteome</keyword>
<reference evidence="6 7" key="1">
    <citation type="submission" date="2021-04" db="EMBL/GenBank/DDBJ databases">
        <authorList>
            <person name="De Guttry C."/>
            <person name="Zahm M."/>
            <person name="Klopp C."/>
            <person name="Cabau C."/>
            <person name="Louis A."/>
            <person name="Berthelot C."/>
            <person name="Parey E."/>
            <person name="Roest Crollius H."/>
            <person name="Montfort J."/>
            <person name="Robinson-Rechavi M."/>
            <person name="Bucao C."/>
            <person name="Bouchez O."/>
            <person name="Gislard M."/>
            <person name="Lluch J."/>
            <person name="Milhes M."/>
            <person name="Lampietro C."/>
            <person name="Lopez Roques C."/>
            <person name="Donnadieu C."/>
            <person name="Braasch I."/>
            <person name="Desvignes T."/>
            <person name="Postlethwait J."/>
            <person name="Bobe J."/>
            <person name="Wedekind C."/>
            <person name="Guiguen Y."/>
        </authorList>
    </citation>
    <scope>NUCLEOTIDE SEQUENCE [LARGE SCALE GENOMIC DNA]</scope>
    <source>
        <strain evidence="6">Cs_M1</strain>
        <tissue evidence="6">Blood</tissue>
    </source>
</reference>
<feature type="coiled-coil region" evidence="4">
    <location>
        <begin position="134"/>
        <end position="195"/>
    </location>
</feature>
<dbReference type="GO" id="GO:0005525">
    <property type="term" value="F:GTP binding"/>
    <property type="evidence" value="ECO:0007669"/>
    <property type="project" value="UniProtKB-KW"/>
</dbReference>